<evidence type="ECO:0000313" key="2">
    <source>
        <dbReference type="Proteomes" id="UP000441102"/>
    </source>
</evidence>
<organism evidence="1 2">
    <name type="scientific">Brucella anthropi</name>
    <name type="common">Ochrobactrum anthropi</name>
    <dbReference type="NCBI Taxonomy" id="529"/>
    <lineage>
        <taxon>Bacteria</taxon>
        <taxon>Pseudomonadati</taxon>
        <taxon>Pseudomonadota</taxon>
        <taxon>Alphaproteobacteria</taxon>
        <taxon>Hyphomicrobiales</taxon>
        <taxon>Brucellaceae</taxon>
        <taxon>Brucella/Ochrobactrum group</taxon>
        <taxon>Brucella</taxon>
    </lineage>
</organism>
<name>A0A6I0DIV8_BRUAN</name>
<accession>A0A6I0DIV8</accession>
<gene>
    <name evidence="1" type="ORF">F9L06_21000</name>
</gene>
<protein>
    <recommendedName>
        <fullName evidence="3">Ubiquitinyl hydrolase 1</fullName>
    </recommendedName>
</protein>
<dbReference type="Proteomes" id="UP000441102">
    <property type="component" value="Unassembled WGS sequence"/>
</dbReference>
<comment type="caution">
    <text evidence="1">The sequence shown here is derived from an EMBL/GenBank/DDBJ whole genome shotgun (WGS) entry which is preliminary data.</text>
</comment>
<dbReference type="EMBL" id="WBWX01000010">
    <property type="protein sequence ID" value="KAB2792984.1"/>
    <property type="molecule type" value="Genomic_DNA"/>
</dbReference>
<dbReference type="RefSeq" id="WP_151576917.1">
    <property type="nucleotide sequence ID" value="NZ_WBWX01000010.1"/>
</dbReference>
<dbReference type="AlphaFoldDB" id="A0A6I0DIV8"/>
<evidence type="ECO:0000313" key="1">
    <source>
        <dbReference type="EMBL" id="KAB2792984.1"/>
    </source>
</evidence>
<reference evidence="1 2" key="1">
    <citation type="submission" date="2019-09" db="EMBL/GenBank/DDBJ databases">
        <title>Taxonomic organization of the family Brucellaceae based on a phylogenomic approach.</title>
        <authorList>
            <person name="Leclercq S."/>
            <person name="Cloeckaert A."/>
            <person name="Zygmunt M.S."/>
        </authorList>
    </citation>
    <scope>NUCLEOTIDE SEQUENCE [LARGE SCALE GENOMIC DNA]</scope>
    <source>
        <strain evidence="1 2">CCUG 34461</strain>
    </source>
</reference>
<proteinExistence type="predicted"/>
<evidence type="ECO:0008006" key="3">
    <source>
        <dbReference type="Google" id="ProtNLM"/>
    </source>
</evidence>
<sequence>MNIEQFAIAIMADNQRPELRPYLQGNLDSLCGIYALINSIRWALRNELVSAKGDHWEELFRKLTNHAIKNRGDLELVSHGVTLYTMIALTHIARDHMRERHKIELMFRRPFAQSKPLEAGQTLETIEACLHQPNTAVLAAIYGTLDHWCVVKQLDGQHAYLFDSDRLFRLPRSAFQPQEFIERHKRRAHVQPGSIIAMQIAHAAIPDSTIVSSNST</sequence>